<reference evidence="3" key="1">
    <citation type="submission" date="2022-11" db="UniProtKB">
        <authorList>
            <consortium name="WormBaseParasite"/>
        </authorList>
    </citation>
    <scope>IDENTIFICATION</scope>
</reference>
<name>A0A914ICU8_GLORO</name>
<feature type="chain" id="PRO_5037271725" evidence="1">
    <location>
        <begin position="27"/>
        <end position="116"/>
    </location>
</feature>
<organism evidence="2 3">
    <name type="scientific">Globodera rostochiensis</name>
    <name type="common">Golden nematode worm</name>
    <name type="synonym">Heterodera rostochiensis</name>
    <dbReference type="NCBI Taxonomy" id="31243"/>
    <lineage>
        <taxon>Eukaryota</taxon>
        <taxon>Metazoa</taxon>
        <taxon>Ecdysozoa</taxon>
        <taxon>Nematoda</taxon>
        <taxon>Chromadorea</taxon>
        <taxon>Rhabditida</taxon>
        <taxon>Tylenchina</taxon>
        <taxon>Tylenchomorpha</taxon>
        <taxon>Tylenchoidea</taxon>
        <taxon>Heteroderidae</taxon>
        <taxon>Heteroderinae</taxon>
        <taxon>Globodera</taxon>
    </lineage>
</organism>
<evidence type="ECO:0000256" key="1">
    <source>
        <dbReference type="SAM" id="SignalP"/>
    </source>
</evidence>
<dbReference type="AlphaFoldDB" id="A0A914ICU8"/>
<keyword evidence="1" id="KW-0732">Signal</keyword>
<protein>
    <submittedName>
        <fullName evidence="3">Secreted protein</fullName>
    </submittedName>
</protein>
<feature type="signal peptide" evidence="1">
    <location>
        <begin position="1"/>
        <end position="26"/>
    </location>
</feature>
<dbReference type="WBParaSite" id="Gr19_v10_g8739.t1">
    <property type="protein sequence ID" value="Gr19_v10_g8739.t1"/>
    <property type="gene ID" value="Gr19_v10_g8739"/>
</dbReference>
<accession>A0A914ICU8</accession>
<evidence type="ECO:0000313" key="3">
    <source>
        <dbReference type="WBParaSite" id="Gr19_v10_g8739.t1"/>
    </source>
</evidence>
<dbReference type="Proteomes" id="UP000887572">
    <property type="component" value="Unplaced"/>
</dbReference>
<keyword evidence="2" id="KW-1185">Reference proteome</keyword>
<proteinExistence type="predicted"/>
<sequence length="116" mass="13373">MSSRLSSSRLPLVFLCSCSNVKWAWGKAIRKYRSSNHYCLHFLPNLKERKALFRQFASIQFISPFVREGDGRTAVHFHDLPVANCHQSLLPYLMITNDVTDLCTFYSLSIFNGFAH</sequence>
<evidence type="ECO:0000313" key="2">
    <source>
        <dbReference type="Proteomes" id="UP000887572"/>
    </source>
</evidence>